<dbReference type="InterPro" id="IPR004443">
    <property type="entry name" value="YjeF_N_dom"/>
</dbReference>
<comment type="caution">
    <text evidence="21">The sequence shown here is derived from an EMBL/GenBank/DDBJ whole genome shotgun (WGS) entry which is preliminary data.</text>
</comment>
<dbReference type="GO" id="GO:0110051">
    <property type="term" value="P:metabolite repair"/>
    <property type="evidence" value="ECO:0007669"/>
    <property type="project" value="TreeGrafter"/>
</dbReference>
<evidence type="ECO:0000256" key="1">
    <source>
        <dbReference type="ARBA" id="ARBA00000013"/>
    </source>
</evidence>
<dbReference type="EC" id="4.2.1.136" evidence="17"/>
<feature type="binding site" evidence="17">
    <location>
        <position position="394"/>
    </location>
    <ligand>
        <name>(6S)-NADPHX</name>
        <dbReference type="ChEBI" id="CHEBI:64076"/>
    </ligand>
</feature>
<dbReference type="PIRSF" id="PIRSF017184">
    <property type="entry name" value="Nnr"/>
    <property type="match status" value="1"/>
</dbReference>
<dbReference type="Pfam" id="PF03853">
    <property type="entry name" value="YjeF_N"/>
    <property type="match status" value="1"/>
</dbReference>
<keyword evidence="5 18" id="KW-0479">Metal-binding</keyword>
<sequence length="561" mass="57500">MIEAYSGESIRAAEQPLLDEGYGDVLMRRAALGLARGCEAQLRLANRRGLLGGTTAVLLVGSGNNGGDGLWAGAFLRRSGVKVVAVLTGTRVHEQGLRALLARGGTALRLTDQDGEERELSDAVAAAHPVDVSRAVSLMADAHLIVDAVLGTGAQGGLRGKVAQLVRAFTERQRDPAAARERRFPRIVACDLVSGVSADTGEAPEPVLHAHATITFGGAKTGHVVSPGEQATGALTVVPIGIEDRLSDPAVHRLEPRDVLAAWPRPGATDTKYTRGVLGVVAGASSYPGAAIMCTQAAVNAGAGMVRFLGDSTTRGMVLARSPEVVCSDDQPWDVHVQAWLAGPGVVGDESQAARVQAIIEAQEPAVLDAGALDAAARSVVDAALGPHKILTPHAGELSQVFEWLHGFGVCDSTVERSEIEANPVHWASEAARLTGATVLLKGASTVIASPVGRDGDASEDGNASGRDECLCLSIGHASPWLATAGSGDTLAGILGTVVAHVAEHPDALAVLGDWARGDGRWAAAAALGAGLHAVASRANGEGPVPPSVLAENVRAVLARP</sequence>
<evidence type="ECO:0000256" key="14">
    <source>
        <dbReference type="ARBA" id="ARBA00025153"/>
    </source>
</evidence>
<evidence type="ECO:0000256" key="7">
    <source>
        <dbReference type="ARBA" id="ARBA00022840"/>
    </source>
</evidence>
<comment type="catalytic activity">
    <reaction evidence="16 17 18">
        <text>(6S)-NADPHX + ADP = AMP + phosphate + NADPH + H(+)</text>
        <dbReference type="Rhea" id="RHEA:32235"/>
        <dbReference type="ChEBI" id="CHEBI:15378"/>
        <dbReference type="ChEBI" id="CHEBI:43474"/>
        <dbReference type="ChEBI" id="CHEBI:57783"/>
        <dbReference type="ChEBI" id="CHEBI:64076"/>
        <dbReference type="ChEBI" id="CHEBI:456215"/>
        <dbReference type="ChEBI" id="CHEBI:456216"/>
        <dbReference type="EC" id="4.2.1.136"/>
    </reaction>
</comment>
<keyword evidence="9 18" id="KW-0630">Potassium</keyword>
<dbReference type="SUPFAM" id="SSF53613">
    <property type="entry name" value="Ribokinase-like"/>
    <property type="match status" value="1"/>
</dbReference>
<evidence type="ECO:0000259" key="20">
    <source>
        <dbReference type="PROSITE" id="PS51385"/>
    </source>
</evidence>
<comment type="subunit">
    <text evidence="17">Homotetramer.</text>
</comment>
<dbReference type="PROSITE" id="PS51383">
    <property type="entry name" value="YJEF_C_3"/>
    <property type="match status" value="1"/>
</dbReference>
<feature type="binding site" evidence="17">
    <location>
        <position position="345"/>
    </location>
    <ligand>
        <name>(6S)-NADPHX</name>
        <dbReference type="ChEBI" id="CHEBI:64076"/>
    </ligand>
</feature>
<dbReference type="InterPro" id="IPR030677">
    <property type="entry name" value="Nnr"/>
</dbReference>
<keyword evidence="12 17" id="KW-0456">Lyase</keyword>
<evidence type="ECO:0000256" key="5">
    <source>
        <dbReference type="ARBA" id="ARBA00022723"/>
    </source>
</evidence>
<dbReference type="eggNOG" id="COG0062">
    <property type="taxonomic scope" value="Bacteria"/>
</dbReference>
<dbReference type="EMBL" id="JROM01000007">
    <property type="protein sequence ID" value="KHE75391.1"/>
    <property type="molecule type" value="Genomic_DNA"/>
</dbReference>
<evidence type="ECO:0000256" key="8">
    <source>
        <dbReference type="ARBA" id="ARBA00022857"/>
    </source>
</evidence>
<feature type="binding site" evidence="17">
    <location>
        <position position="290"/>
    </location>
    <ligand>
        <name>(6S)-NADPHX</name>
        <dbReference type="ChEBI" id="CHEBI:64076"/>
    </ligand>
</feature>
<organism evidence="21 22">
    <name type="scientific">Kocuria marina</name>
    <dbReference type="NCBI Taxonomy" id="223184"/>
    <lineage>
        <taxon>Bacteria</taxon>
        <taxon>Bacillati</taxon>
        <taxon>Actinomycetota</taxon>
        <taxon>Actinomycetes</taxon>
        <taxon>Micrococcales</taxon>
        <taxon>Micrococcaceae</taxon>
        <taxon>Kocuria</taxon>
    </lineage>
</organism>
<dbReference type="eggNOG" id="COG0063">
    <property type="taxonomic scope" value="Bacteria"/>
</dbReference>
<evidence type="ECO:0000259" key="19">
    <source>
        <dbReference type="PROSITE" id="PS51383"/>
    </source>
</evidence>
<accession>A0A0B0DBP6</accession>
<keyword evidence="13" id="KW-0511">Multifunctional enzyme</keyword>
<dbReference type="PROSITE" id="PS01050">
    <property type="entry name" value="YJEF_C_2"/>
    <property type="match status" value="1"/>
</dbReference>
<dbReference type="PROSITE" id="PS51385">
    <property type="entry name" value="YJEF_N"/>
    <property type="match status" value="1"/>
</dbReference>
<dbReference type="HAMAP" id="MF_01965">
    <property type="entry name" value="NADHX_dehydratase"/>
    <property type="match status" value="1"/>
</dbReference>
<dbReference type="Gene3D" id="3.40.1190.20">
    <property type="match status" value="1"/>
</dbReference>
<comment type="cofactor">
    <cofactor evidence="18">
        <name>K(+)</name>
        <dbReference type="ChEBI" id="CHEBI:29103"/>
    </cofactor>
    <text evidence="18">Binds 1 potassium ion per subunit.</text>
</comment>
<evidence type="ECO:0000313" key="21">
    <source>
        <dbReference type="EMBL" id="KHE75391.1"/>
    </source>
</evidence>
<evidence type="ECO:0000256" key="3">
    <source>
        <dbReference type="ARBA" id="ARBA00006001"/>
    </source>
</evidence>
<evidence type="ECO:0000256" key="2">
    <source>
        <dbReference type="ARBA" id="ARBA00000909"/>
    </source>
</evidence>
<comment type="function">
    <text evidence="14 18">Bifunctional enzyme that catalyzes the epimerization of the S- and R-forms of NAD(P)HX and the dehydration of the S-form of NAD(P)HX at the expense of ADP, which is converted to AMP. This allows the repair of both epimers of NAD(P)HX, a damaged form of NAD(P)H that is a result of enzymatic or heat-dependent hydration.</text>
</comment>
<comment type="similarity">
    <text evidence="4 18">In the C-terminal section; belongs to the NnrD/CARKD family.</text>
</comment>
<dbReference type="SUPFAM" id="SSF64153">
    <property type="entry name" value="YjeF N-terminal domain-like"/>
    <property type="match status" value="1"/>
</dbReference>
<evidence type="ECO:0000256" key="17">
    <source>
        <dbReference type="HAMAP-Rule" id="MF_01965"/>
    </source>
</evidence>
<name>A0A0B0DBP6_9MICC</name>
<dbReference type="InterPro" id="IPR017953">
    <property type="entry name" value="Carbohydrate_kinase_pred_CS"/>
</dbReference>
<evidence type="ECO:0000256" key="13">
    <source>
        <dbReference type="ARBA" id="ARBA00023268"/>
    </source>
</evidence>
<dbReference type="GO" id="GO:0052855">
    <property type="term" value="F:ADP-dependent NAD(P)H-hydrate dehydratase activity"/>
    <property type="evidence" value="ECO:0007669"/>
    <property type="project" value="UniProtKB-UniRule"/>
</dbReference>
<dbReference type="InterPro" id="IPR000631">
    <property type="entry name" value="CARKD"/>
</dbReference>
<proteinExistence type="inferred from homology"/>
<dbReference type="GO" id="GO:0052856">
    <property type="term" value="F:NAD(P)HX epimerase activity"/>
    <property type="evidence" value="ECO:0007669"/>
    <property type="project" value="UniProtKB-EC"/>
</dbReference>
<dbReference type="Gene3D" id="3.40.50.10260">
    <property type="entry name" value="YjeF N-terminal domain"/>
    <property type="match status" value="1"/>
</dbReference>
<evidence type="ECO:0000256" key="6">
    <source>
        <dbReference type="ARBA" id="ARBA00022741"/>
    </source>
</evidence>
<comment type="similarity">
    <text evidence="17">Belongs to the NnrD/CARKD family.</text>
</comment>
<gene>
    <name evidence="17" type="primary">nnrD</name>
    <name evidence="21" type="ORF">AS25_00750</name>
</gene>
<evidence type="ECO:0000313" key="22">
    <source>
        <dbReference type="Proteomes" id="UP000030664"/>
    </source>
</evidence>
<comment type="catalytic activity">
    <reaction evidence="1 18">
        <text>(6R)-NADHX = (6S)-NADHX</text>
        <dbReference type="Rhea" id="RHEA:32215"/>
        <dbReference type="ChEBI" id="CHEBI:64074"/>
        <dbReference type="ChEBI" id="CHEBI:64075"/>
        <dbReference type="EC" id="5.1.99.6"/>
    </reaction>
</comment>
<evidence type="ECO:0000256" key="16">
    <source>
        <dbReference type="ARBA" id="ARBA00049209"/>
    </source>
</evidence>
<keyword evidence="6 17" id="KW-0547">Nucleotide-binding</keyword>
<dbReference type="PANTHER" id="PTHR12592">
    <property type="entry name" value="ATP-DEPENDENT (S)-NAD(P)H-HYDRATE DEHYDRATASE FAMILY MEMBER"/>
    <property type="match status" value="1"/>
</dbReference>
<dbReference type="RefSeq" id="WP_035959518.1">
    <property type="nucleotide sequence ID" value="NZ_JROM01000007.1"/>
</dbReference>
<comment type="cofactor">
    <cofactor evidence="17">
        <name>Mg(2+)</name>
        <dbReference type="ChEBI" id="CHEBI:18420"/>
    </cofactor>
</comment>
<dbReference type="GO" id="GO:0046496">
    <property type="term" value="P:nicotinamide nucleotide metabolic process"/>
    <property type="evidence" value="ECO:0007669"/>
    <property type="project" value="UniProtKB-UniRule"/>
</dbReference>
<feature type="binding site" evidence="17">
    <location>
        <position position="488"/>
    </location>
    <ligand>
        <name>AMP</name>
        <dbReference type="ChEBI" id="CHEBI:456215"/>
    </ligand>
</feature>
<keyword evidence="11 18" id="KW-0413">Isomerase</keyword>
<feature type="domain" description="YjeF N-terminal" evidence="20">
    <location>
        <begin position="10"/>
        <end position="248"/>
    </location>
</feature>
<evidence type="ECO:0000256" key="18">
    <source>
        <dbReference type="PIRNR" id="PIRNR017184"/>
    </source>
</evidence>
<feature type="binding site" evidence="17">
    <location>
        <begin position="442"/>
        <end position="446"/>
    </location>
    <ligand>
        <name>AMP</name>
        <dbReference type="ChEBI" id="CHEBI:456215"/>
    </ligand>
</feature>
<dbReference type="GO" id="GO:0046872">
    <property type="term" value="F:metal ion binding"/>
    <property type="evidence" value="ECO:0007669"/>
    <property type="project" value="UniProtKB-UniRule"/>
</dbReference>
<dbReference type="STRING" id="223184.AS25_00750"/>
<evidence type="ECO:0000256" key="10">
    <source>
        <dbReference type="ARBA" id="ARBA00023027"/>
    </source>
</evidence>
<comment type="catalytic activity">
    <reaction evidence="15 17 18">
        <text>(6S)-NADHX + ADP = AMP + phosphate + NADH + H(+)</text>
        <dbReference type="Rhea" id="RHEA:32223"/>
        <dbReference type="ChEBI" id="CHEBI:15378"/>
        <dbReference type="ChEBI" id="CHEBI:43474"/>
        <dbReference type="ChEBI" id="CHEBI:57945"/>
        <dbReference type="ChEBI" id="CHEBI:64074"/>
        <dbReference type="ChEBI" id="CHEBI:456215"/>
        <dbReference type="ChEBI" id="CHEBI:456216"/>
        <dbReference type="EC" id="4.2.1.136"/>
    </reaction>
</comment>
<feature type="domain" description="YjeF C-terminal" evidence="19">
    <location>
        <begin position="255"/>
        <end position="561"/>
    </location>
</feature>
<evidence type="ECO:0000256" key="12">
    <source>
        <dbReference type="ARBA" id="ARBA00023239"/>
    </source>
</evidence>
<dbReference type="InterPro" id="IPR036652">
    <property type="entry name" value="YjeF_N_dom_sf"/>
</dbReference>
<comment type="catalytic activity">
    <reaction evidence="2 18">
        <text>(6R)-NADPHX = (6S)-NADPHX</text>
        <dbReference type="Rhea" id="RHEA:32227"/>
        <dbReference type="ChEBI" id="CHEBI:64076"/>
        <dbReference type="ChEBI" id="CHEBI:64077"/>
        <dbReference type="EC" id="5.1.99.6"/>
    </reaction>
</comment>
<evidence type="ECO:0000256" key="15">
    <source>
        <dbReference type="ARBA" id="ARBA00048238"/>
    </source>
</evidence>
<dbReference type="AlphaFoldDB" id="A0A0B0DBP6"/>
<dbReference type="PANTHER" id="PTHR12592:SF0">
    <property type="entry name" value="ATP-DEPENDENT (S)-NAD(P)H-HYDRATE DEHYDRATASE"/>
    <property type="match status" value="1"/>
</dbReference>
<keyword evidence="7 17" id="KW-0067">ATP-binding</keyword>
<protein>
    <recommendedName>
        <fullName evidence="17">ADP-dependent (S)-NAD(P)H-hydrate dehydratase</fullName>
        <ecNumber evidence="17">4.2.1.136</ecNumber>
    </recommendedName>
    <alternativeName>
        <fullName evidence="17">ADP-dependent NAD(P)HX dehydratase</fullName>
    </alternativeName>
</protein>
<dbReference type="InterPro" id="IPR029056">
    <property type="entry name" value="Ribokinase-like"/>
</dbReference>
<keyword evidence="8 17" id="KW-0521">NADP</keyword>
<evidence type="ECO:0000256" key="4">
    <source>
        <dbReference type="ARBA" id="ARBA00009524"/>
    </source>
</evidence>
<dbReference type="Pfam" id="PF01256">
    <property type="entry name" value="Carb_kinase"/>
    <property type="match status" value="1"/>
</dbReference>
<comment type="similarity">
    <text evidence="3 18">In the N-terminal section; belongs to the NnrE/AIBP family.</text>
</comment>
<reference evidence="21 22" key="1">
    <citation type="submission" date="2014-09" db="EMBL/GenBank/DDBJ databases">
        <title>High-quality draft genome sequence of Kocuria marina SO9-6, an actinobacterium isolated from a copper mine.</title>
        <authorList>
            <person name="Castro D.B."/>
            <person name="Pereira L.B."/>
            <person name="Silva M.V."/>
            <person name="Silva B.P."/>
            <person name="Zanardi B.R."/>
            <person name="Carlos C."/>
            <person name="Belgini D.R."/>
            <person name="Limache E.G."/>
            <person name="Lacerda G.V."/>
            <person name="Nery M.B."/>
            <person name="Gomes M.B."/>
            <person name="Souza S."/>
            <person name="Silva T.M."/>
            <person name="Rodrigues V.D."/>
            <person name="Paulino L.C."/>
            <person name="Vicentini R."/>
            <person name="Ferraz L.F."/>
            <person name="Ottoboni L.M."/>
        </authorList>
    </citation>
    <scope>NUCLEOTIDE SEQUENCE [LARGE SCALE GENOMIC DNA]</scope>
    <source>
        <strain evidence="21 22">SO9-6</strain>
    </source>
</reference>
<dbReference type="CDD" id="cd01171">
    <property type="entry name" value="YXKO-related"/>
    <property type="match status" value="1"/>
</dbReference>
<keyword evidence="10 17" id="KW-0520">NAD</keyword>
<feature type="binding site" evidence="17">
    <location>
        <position position="489"/>
    </location>
    <ligand>
        <name>(6S)-NADPHX</name>
        <dbReference type="ChEBI" id="CHEBI:64076"/>
    </ligand>
</feature>
<comment type="function">
    <text evidence="17">Catalyzes the dehydration of the S-form of NAD(P)HX at the expense of ADP, which is converted to AMP. Together with NAD(P)HX epimerase, which catalyzes the epimerization of the S- and R-forms, the enzyme allows the repair of both epimers of NAD(P)HX, a damaged form of NAD(P)H that is a result of enzymatic or heat-dependent hydration.</text>
</comment>
<evidence type="ECO:0000256" key="11">
    <source>
        <dbReference type="ARBA" id="ARBA00023235"/>
    </source>
</evidence>
<evidence type="ECO:0000256" key="9">
    <source>
        <dbReference type="ARBA" id="ARBA00022958"/>
    </source>
</evidence>
<dbReference type="Proteomes" id="UP000030664">
    <property type="component" value="Unassembled WGS sequence"/>
</dbReference>
<dbReference type="GO" id="GO:0005524">
    <property type="term" value="F:ATP binding"/>
    <property type="evidence" value="ECO:0007669"/>
    <property type="project" value="UniProtKB-UniRule"/>
</dbReference>